<keyword evidence="4 10" id="KW-0808">Transferase</keyword>
<feature type="transmembrane region" description="Helical" evidence="8">
    <location>
        <begin position="94"/>
        <end position="114"/>
    </location>
</feature>
<dbReference type="GO" id="GO:0016757">
    <property type="term" value="F:glycosyltransferase activity"/>
    <property type="evidence" value="ECO:0007669"/>
    <property type="project" value="UniProtKB-KW"/>
</dbReference>
<feature type="transmembrane region" description="Helical" evidence="8">
    <location>
        <begin position="349"/>
        <end position="367"/>
    </location>
</feature>
<keyword evidence="2" id="KW-1003">Cell membrane</keyword>
<dbReference type="EMBL" id="JBIAXI010000005">
    <property type="protein sequence ID" value="MFF4773108.1"/>
    <property type="molecule type" value="Genomic_DNA"/>
</dbReference>
<feature type="transmembrane region" description="Helical" evidence="8">
    <location>
        <begin position="123"/>
        <end position="141"/>
    </location>
</feature>
<dbReference type="PANTHER" id="PTHR33908">
    <property type="entry name" value="MANNOSYLTRANSFERASE YKCB-RELATED"/>
    <property type="match status" value="1"/>
</dbReference>
<evidence type="ECO:0000256" key="8">
    <source>
        <dbReference type="SAM" id="Phobius"/>
    </source>
</evidence>
<dbReference type="EC" id="2.4.-.-" evidence="10"/>
<dbReference type="InterPro" id="IPR050297">
    <property type="entry name" value="LipidA_mod_glycosyltrf_83"/>
</dbReference>
<gene>
    <name evidence="10" type="ORF">ACFY05_09650</name>
</gene>
<dbReference type="PANTHER" id="PTHR33908:SF3">
    <property type="entry name" value="UNDECAPRENYL PHOSPHATE-ALPHA-4-AMINO-4-DEOXY-L-ARABINOSE ARABINOSYL TRANSFERASE"/>
    <property type="match status" value="1"/>
</dbReference>
<feature type="transmembrane region" description="Helical" evidence="8">
    <location>
        <begin position="260"/>
        <end position="288"/>
    </location>
</feature>
<feature type="transmembrane region" description="Helical" evidence="8">
    <location>
        <begin position="147"/>
        <end position="166"/>
    </location>
</feature>
<organism evidence="10 11">
    <name type="scientific">Microtetraspora fusca</name>
    <dbReference type="NCBI Taxonomy" id="1997"/>
    <lineage>
        <taxon>Bacteria</taxon>
        <taxon>Bacillati</taxon>
        <taxon>Actinomycetota</taxon>
        <taxon>Actinomycetes</taxon>
        <taxon>Streptosporangiales</taxon>
        <taxon>Streptosporangiaceae</taxon>
        <taxon>Microtetraspora</taxon>
    </lineage>
</organism>
<feature type="transmembrane region" description="Helical" evidence="8">
    <location>
        <begin position="300"/>
        <end position="318"/>
    </location>
</feature>
<evidence type="ECO:0000256" key="4">
    <source>
        <dbReference type="ARBA" id="ARBA00022679"/>
    </source>
</evidence>
<evidence type="ECO:0000256" key="1">
    <source>
        <dbReference type="ARBA" id="ARBA00004651"/>
    </source>
</evidence>
<accession>A0ABW6V432</accession>
<proteinExistence type="predicted"/>
<keyword evidence="3 10" id="KW-0328">Glycosyltransferase</keyword>
<evidence type="ECO:0000259" key="9">
    <source>
        <dbReference type="Pfam" id="PF13231"/>
    </source>
</evidence>
<comment type="caution">
    <text evidence="10">The sequence shown here is derived from an EMBL/GenBank/DDBJ whole genome shotgun (WGS) entry which is preliminary data.</text>
</comment>
<evidence type="ECO:0000256" key="3">
    <source>
        <dbReference type="ARBA" id="ARBA00022676"/>
    </source>
</evidence>
<name>A0ABW6V432_MICFU</name>
<keyword evidence="5 8" id="KW-0812">Transmembrane</keyword>
<evidence type="ECO:0000256" key="6">
    <source>
        <dbReference type="ARBA" id="ARBA00022989"/>
    </source>
</evidence>
<evidence type="ECO:0000313" key="11">
    <source>
        <dbReference type="Proteomes" id="UP001602119"/>
    </source>
</evidence>
<feature type="transmembrane region" description="Helical" evidence="8">
    <location>
        <begin position="218"/>
        <end position="239"/>
    </location>
</feature>
<keyword evidence="7 8" id="KW-0472">Membrane</keyword>
<evidence type="ECO:0000256" key="7">
    <source>
        <dbReference type="ARBA" id="ARBA00023136"/>
    </source>
</evidence>
<sequence>MSLFPTRALTRPFAPSRARRAGLLLPGLPALAALTAGLWGLDRPPVWRDEAATVSAVTRTPAEMLDLLRQVDAVHGVYYAFMHVVTALFGTGDVALRLPSVLAGALAASGLAVLGRELGHPRAGLYGGLLLAVTPILSRYVQEARPYALTMAATVGVTLLLVRAVRAPARRRFLLYGAALAGLAYLNLFAFLVVGGHGVYVLTEARWGRAAYGPRRTLAPWCAAAGAALAAVLPLAWFASGQSAQVGWIRSPGPEDVRLLAIRLFGDLGMTGSAWPGLAPLVLLLALYGAARCGAVARVALPWLLLSPLTLLAVSWAVHPYFVFRYVLCCVPAAALLAGAGIAALPRALAVPLLAVGIGLAVPGHLATRGPEGRQDNPEPLMAVLERAARPGDAVAFAPGLVRKYTAVYPGVFDRLDDVLLRRSPERDGSFSGLDVGRRIAAARLDGVRTLWVVGYARKMRATGWGDDLLPEPFTCTGHWVSGGMAVARFRDDAA</sequence>
<feature type="transmembrane region" description="Helical" evidence="8">
    <location>
        <begin position="21"/>
        <end position="41"/>
    </location>
</feature>
<feature type="transmembrane region" description="Helical" evidence="8">
    <location>
        <begin position="173"/>
        <end position="198"/>
    </location>
</feature>
<keyword evidence="6 8" id="KW-1133">Transmembrane helix</keyword>
<evidence type="ECO:0000313" key="10">
    <source>
        <dbReference type="EMBL" id="MFF4773108.1"/>
    </source>
</evidence>
<keyword evidence="11" id="KW-1185">Reference proteome</keyword>
<comment type="subcellular location">
    <subcellularLocation>
        <location evidence="1">Cell membrane</location>
        <topology evidence="1">Multi-pass membrane protein</topology>
    </subcellularLocation>
</comment>
<reference evidence="10 11" key="1">
    <citation type="submission" date="2024-10" db="EMBL/GenBank/DDBJ databases">
        <title>The Natural Products Discovery Center: Release of the First 8490 Sequenced Strains for Exploring Actinobacteria Biosynthetic Diversity.</title>
        <authorList>
            <person name="Kalkreuter E."/>
            <person name="Kautsar S.A."/>
            <person name="Yang D."/>
            <person name="Bader C.D."/>
            <person name="Teijaro C.N."/>
            <person name="Fluegel L."/>
            <person name="Davis C.M."/>
            <person name="Simpson J.R."/>
            <person name="Lauterbach L."/>
            <person name="Steele A.D."/>
            <person name="Gui C."/>
            <person name="Meng S."/>
            <person name="Li G."/>
            <person name="Viehrig K."/>
            <person name="Ye F."/>
            <person name="Su P."/>
            <person name="Kiefer A.F."/>
            <person name="Nichols A."/>
            <person name="Cepeda A.J."/>
            <person name="Yan W."/>
            <person name="Fan B."/>
            <person name="Jiang Y."/>
            <person name="Adhikari A."/>
            <person name="Zheng C.-J."/>
            <person name="Schuster L."/>
            <person name="Cowan T.M."/>
            <person name="Smanski M.J."/>
            <person name="Chevrette M.G."/>
            <person name="De Carvalho L.P.S."/>
            <person name="Shen B."/>
        </authorList>
    </citation>
    <scope>NUCLEOTIDE SEQUENCE [LARGE SCALE GENOMIC DNA]</scope>
    <source>
        <strain evidence="10 11">NPDC001281</strain>
    </source>
</reference>
<dbReference type="Pfam" id="PF13231">
    <property type="entry name" value="PMT_2"/>
    <property type="match status" value="1"/>
</dbReference>
<dbReference type="Proteomes" id="UP001602119">
    <property type="component" value="Unassembled WGS sequence"/>
</dbReference>
<dbReference type="RefSeq" id="WP_387341562.1">
    <property type="nucleotide sequence ID" value="NZ_JBIAXI010000005.1"/>
</dbReference>
<feature type="domain" description="Glycosyltransferase RgtA/B/C/D-like" evidence="9">
    <location>
        <begin position="78"/>
        <end position="234"/>
    </location>
</feature>
<evidence type="ECO:0000256" key="5">
    <source>
        <dbReference type="ARBA" id="ARBA00022692"/>
    </source>
</evidence>
<protein>
    <submittedName>
        <fullName evidence="10">Glycosyltransferase family 39 protein</fullName>
        <ecNumber evidence="10">2.4.-.-</ecNumber>
    </submittedName>
</protein>
<dbReference type="InterPro" id="IPR038731">
    <property type="entry name" value="RgtA/B/C-like"/>
</dbReference>
<evidence type="ECO:0000256" key="2">
    <source>
        <dbReference type="ARBA" id="ARBA00022475"/>
    </source>
</evidence>
<feature type="transmembrane region" description="Helical" evidence="8">
    <location>
        <begin position="323"/>
        <end position="343"/>
    </location>
</feature>